<sequence length="334" mass="37181">MHGFGDDNRVANPVARQLFKPIPESKKSCLDDLVNVILPVCPSACFLQYVSSERCQPDLAESDTNVGMVIEVNTEDKEPATLLQLAENCDSVGQFLKEIPVYTAAQVSHIEELTRKQSASPDWTKMRKGMITASTVKRVVSKVEKLKIDQTTESSALVKLLAGYSAPPPNMPALKYGREMESHAKTCYTKVMRQFGHTSLTVRDSGLFVLAEHPYLGASPDGIVDCSCCGSGLLEVKCPLKAAGLIPDECNVDCLELVDDKLLLKRNHSYFFQVQMQMGVTSKQWCDFFVYSSGGYVRERIFFNSGLWNEILNAGVYFFQNILAEELVHKKLKC</sequence>
<evidence type="ECO:0000313" key="2">
    <source>
        <dbReference type="EMBL" id="KAJ8049044.1"/>
    </source>
</evidence>
<keyword evidence="3" id="KW-1185">Reference proteome</keyword>
<reference evidence="2" key="1">
    <citation type="submission" date="2021-10" db="EMBL/GenBank/DDBJ databases">
        <title>Tropical sea cucumber genome reveals ecological adaptation and Cuvierian tubules defense mechanism.</title>
        <authorList>
            <person name="Chen T."/>
        </authorList>
    </citation>
    <scope>NUCLEOTIDE SEQUENCE</scope>
    <source>
        <strain evidence="2">Nanhai2018</strain>
        <tissue evidence="2">Muscle</tissue>
    </source>
</reference>
<gene>
    <name evidence="2" type="ORF">HOLleu_01596</name>
</gene>
<dbReference type="EMBL" id="JAIZAY010000001">
    <property type="protein sequence ID" value="KAJ8049044.1"/>
    <property type="molecule type" value="Genomic_DNA"/>
</dbReference>
<dbReference type="InterPro" id="IPR011604">
    <property type="entry name" value="PDDEXK-like_dom_sf"/>
</dbReference>
<organism evidence="2 3">
    <name type="scientific">Holothuria leucospilota</name>
    <name type="common">Black long sea cucumber</name>
    <name type="synonym">Mertensiothuria leucospilota</name>
    <dbReference type="NCBI Taxonomy" id="206669"/>
    <lineage>
        <taxon>Eukaryota</taxon>
        <taxon>Metazoa</taxon>
        <taxon>Echinodermata</taxon>
        <taxon>Eleutherozoa</taxon>
        <taxon>Echinozoa</taxon>
        <taxon>Holothuroidea</taxon>
        <taxon>Aspidochirotacea</taxon>
        <taxon>Aspidochirotida</taxon>
        <taxon>Holothuriidae</taxon>
        <taxon>Holothuria</taxon>
    </lineage>
</organism>
<dbReference type="Pfam" id="PF09588">
    <property type="entry name" value="YqaJ"/>
    <property type="match status" value="1"/>
</dbReference>
<dbReference type="PANTHER" id="PTHR47526:SF3">
    <property type="entry name" value="PHD-TYPE DOMAIN-CONTAINING PROTEIN"/>
    <property type="match status" value="1"/>
</dbReference>
<protein>
    <recommendedName>
        <fullName evidence="1">YqaJ viral recombinase domain-containing protein</fullName>
    </recommendedName>
</protein>
<dbReference type="CDD" id="cd22343">
    <property type="entry name" value="PDDEXK_lambda_exonuclease-like"/>
    <property type="match status" value="1"/>
</dbReference>
<dbReference type="AlphaFoldDB" id="A0A9Q1CR21"/>
<accession>A0A9Q1CR21</accession>
<evidence type="ECO:0000259" key="1">
    <source>
        <dbReference type="Pfam" id="PF09588"/>
    </source>
</evidence>
<feature type="domain" description="YqaJ viral recombinase" evidence="1">
    <location>
        <begin position="122"/>
        <end position="283"/>
    </location>
</feature>
<dbReference type="InterPro" id="IPR011335">
    <property type="entry name" value="Restrct_endonuc-II-like"/>
</dbReference>
<name>A0A9Q1CR21_HOLLE</name>
<evidence type="ECO:0000313" key="3">
    <source>
        <dbReference type="Proteomes" id="UP001152320"/>
    </source>
</evidence>
<dbReference type="PANTHER" id="PTHR47526">
    <property type="entry name" value="ATP-DEPENDENT DNA HELICASE"/>
    <property type="match status" value="1"/>
</dbReference>
<comment type="caution">
    <text evidence="2">The sequence shown here is derived from an EMBL/GenBank/DDBJ whole genome shotgun (WGS) entry which is preliminary data.</text>
</comment>
<dbReference type="Gene3D" id="3.90.320.10">
    <property type="match status" value="1"/>
</dbReference>
<dbReference type="SUPFAM" id="SSF52980">
    <property type="entry name" value="Restriction endonuclease-like"/>
    <property type="match status" value="1"/>
</dbReference>
<dbReference type="InterPro" id="IPR019080">
    <property type="entry name" value="YqaJ_viral_recombinase"/>
</dbReference>
<dbReference type="GO" id="GO:0006281">
    <property type="term" value="P:DNA repair"/>
    <property type="evidence" value="ECO:0007669"/>
    <property type="project" value="UniProtKB-ARBA"/>
</dbReference>
<proteinExistence type="predicted"/>
<dbReference type="OrthoDB" id="10063170at2759"/>
<dbReference type="Proteomes" id="UP001152320">
    <property type="component" value="Chromosome 1"/>
</dbReference>